<evidence type="ECO:0000313" key="2">
    <source>
        <dbReference type="Proteomes" id="UP000019109"/>
    </source>
</evidence>
<name>W4VDY4_9FIRM</name>
<gene>
    <name evidence="1" type="ORF">JCM21531_4612</name>
</gene>
<organism evidence="1 2">
    <name type="scientific">Acetivibrio straminisolvens JCM 21531</name>
    <dbReference type="NCBI Taxonomy" id="1294263"/>
    <lineage>
        <taxon>Bacteria</taxon>
        <taxon>Bacillati</taxon>
        <taxon>Bacillota</taxon>
        <taxon>Clostridia</taxon>
        <taxon>Eubacteriales</taxon>
        <taxon>Oscillospiraceae</taxon>
        <taxon>Acetivibrio</taxon>
    </lineage>
</organism>
<evidence type="ECO:0000313" key="1">
    <source>
        <dbReference type="EMBL" id="GAE90949.1"/>
    </source>
</evidence>
<comment type="caution">
    <text evidence="1">The sequence shown here is derived from an EMBL/GenBank/DDBJ whole genome shotgun (WGS) entry which is preliminary data.</text>
</comment>
<dbReference type="Pfam" id="PF13565">
    <property type="entry name" value="HTH_32"/>
    <property type="match status" value="1"/>
</dbReference>
<proteinExistence type="predicted"/>
<dbReference type="AlphaFoldDB" id="W4VDY4"/>
<protein>
    <submittedName>
        <fullName evidence="1">Mobile element protein</fullName>
    </submittedName>
</protein>
<reference evidence="1" key="1">
    <citation type="journal article" date="2014" name="Genome Announc.">
        <title>Draft Genome Sequence of Clostridium straminisolvens Strain JCM 21531T, Isolated from a Cellulose-Degrading Bacterial Community.</title>
        <authorList>
            <person name="Yuki M."/>
            <person name="Oshima K."/>
            <person name="Suda W."/>
            <person name="Sakamoto M."/>
            <person name="Kitamura K."/>
            <person name="Iida T."/>
            <person name="Hattori M."/>
            <person name="Ohkuma M."/>
        </authorList>
    </citation>
    <scope>NUCLEOTIDE SEQUENCE [LARGE SCALE GENOMIC DNA]</scope>
    <source>
        <strain evidence="1">JCM 21531</strain>
    </source>
</reference>
<sequence length="153" mass="17535">MNYGSNKKLFIRKLTAEENNELRKAIKTSTSSKTIRYAQVILASSEGMDSKKLSETYHYSQHNIAVIINAFNNEGIQCIYPKKHTGRPTTRTDNQKTQLIELTKVSPRTLGYPFNSWTLHRLKTVAIEQKIFEEISHMSVKRILDAAGEFEDV</sequence>
<dbReference type="STRING" id="1294263.JCM21531_4612"/>
<keyword evidence="2" id="KW-1185">Reference proteome</keyword>
<dbReference type="RefSeq" id="WP_023062499.1">
    <property type="nucleotide sequence ID" value="NZ_BAVR01000115.1"/>
</dbReference>
<dbReference type="OrthoDB" id="1803385at2"/>
<dbReference type="Proteomes" id="UP000019109">
    <property type="component" value="Unassembled WGS sequence"/>
</dbReference>
<dbReference type="InterPro" id="IPR009057">
    <property type="entry name" value="Homeodomain-like_sf"/>
</dbReference>
<dbReference type="SUPFAM" id="SSF46689">
    <property type="entry name" value="Homeodomain-like"/>
    <property type="match status" value="1"/>
</dbReference>
<dbReference type="EMBL" id="BAVR01000115">
    <property type="protein sequence ID" value="GAE90949.1"/>
    <property type="molecule type" value="Genomic_DNA"/>
</dbReference>
<accession>W4VDY4</accession>